<evidence type="ECO:0000313" key="2">
    <source>
        <dbReference type="Proteomes" id="UP000541857"/>
    </source>
</evidence>
<proteinExistence type="predicted"/>
<accession>A0A7W2R292</accession>
<dbReference type="AlphaFoldDB" id="A0A7W2R292"/>
<name>A0A7W2R292_9FLAO</name>
<evidence type="ECO:0000313" key="1">
    <source>
        <dbReference type="EMBL" id="MBA6151571.1"/>
    </source>
</evidence>
<sequence length="132" mass="15002">MKPLLKAFLFLFIIINIGCENDNDSILIDESDILIGYWINPVYSDSGTTFERANRFKDDGYGVAFLTENISLERSSGWCGTPPLIFADFQGKWKKNDSIITITIDNGLGGVMDNHWKIKTLDEKHLVIERMP</sequence>
<comment type="caution">
    <text evidence="1">The sequence shown here is derived from an EMBL/GenBank/DDBJ whole genome shotgun (WGS) entry which is preliminary data.</text>
</comment>
<gene>
    <name evidence="1" type="ORF">H3Z82_02405</name>
</gene>
<dbReference type="Proteomes" id="UP000541857">
    <property type="component" value="Unassembled WGS sequence"/>
</dbReference>
<protein>
    <recommendedName>
        <fullName evidence="3">Lipocalin-like domain-containing protein</fullName>
    </recommendedName>
</protein>
<organism evidence="1 2">
    <name type="scientific">Gelidibacter maritimus</name>
    <dbReference type="NCBI Taxonomy" id="2761487"/>
    <lineage>
        <taxon>Bacteria</taxon>
        <taxon>Pseudomonadati</taxon>
        <taxon>Bacteroidota</taxon>
        <taxon>Flavobacteriia</taxon>
        <taxon>Flavobacteriales</taxon>
        <taxon>Flavobacteriaceae</taxon>
        <taxon>Gelidibacter</taxon>
    </lineage>
</organism>
<reference evidence="1 2" key="1">
    <citation type="submission" date="2020-07" db="EMBL/GenBank/DDBJ databases">
        <title>Bacterium isolated from marine sediment.</title>
        <authorList>
            <person name="Shang D."/>
        </authorList>
    </citation>
    <scope>NUCLEOTIDE SEQUENCE [LARGE SCALE GENOMIC DNA]</scope>
    <source>
        <strain evidence="1 2">F6074</strain>
    </source>
</reference>
<evidence type="ECO:0008006" key="3">
    <source>
        <dbReference type="Google" id="ProtNLM"/>
    </source>
</evidence>
<dbReference type="RefSeq" id="WP_182202298.1">
    <property type="nucleotide sequence ID" value="NZ_JACGLT010000002.1"/>
</dbReference>
<keyword evidence="2" id="KW-1185">Reference proteome</keyword>
<dbReference type="EMBL" id="JACGLT010000002">
    <property type="protein sequence ID" value="MBA6151571.1"/>
    <property type="molecule type" value="Genomic_DNA"/>
</dbReference>